<reference evidence="1" key="1">
    <citation type="submission" date="2019-08" db="EMBL/GenBank/DDBJ databases">
        <title>Comparative genome analysis confer to the adaptation heavy metal polluted environment.</title>
        <authorList>
            <person name="Li Y."/>
        </authorList>
    </citation>
    <scope>NUCLEOTIDE SEQUENCE [LARGE SCALE GENOMIC DNA]</scope>
    <source>
        <strain evidence="1">P1</strain>
    </source>
</reference>
<dbReference type="RefSeq" id="WP_112575832.1">
    <property type="nucleotide sequence ID" value="NZ_CP043450.1"/>
</dbReference>
<accession>A0A5C1I953</accession>
<dbReference type="Proteomes" id="UP000251402">
    <property type="component" value="Chromosome"/>
</dbReference>
<sequence>MKKTALLVVLMLLCGIIVKAQFKFLAESPAFEEPEAGRAKILQLKNGYTMFILIDHKKGMNIRIYNAAHQETAITHVDASFGSINAGVIAVFELAGDVVMMINVIDSRTPMLYRIVIDGKTGNVKDDKKIAEVSKRGVFFGESDVIYGGLTAPDFYVQKDPNSDNYAVVIFNRFESEQSKRIEIIAYGSDNKEINRAFYSSPEEKYKYLRCVDMAVIGTEKVSLLIYGYNTRGATAKDRSLILANLDKGEKSVSFTELDFSKDLIVYQGIVRYNPVMKSLILLTLVKEKSRDNGYIPIMAFVDPYAKKINRVNVVSPSDRLNQYSKKGFSGLPQNLYLNDDGTFSMVSEEMKTLLQGRYAKTTLGDLAIVNYSKTGEFINDYLIRKDQELPNWYLNPFYQWEREGTLQVLGDGNQFKPFAFLSAGPKSFVLFNDTERNNDALEKGSLVTVKGVSNCDGFYYPLKGADPILKRDYVFGNPAGKRDHDLALFSVSDYDRKNNVYVTLKLENQHGNKGVKLVWLQP</sequence>
<organism evidence="1 2">
    <name type="scientific">Mucilaginibacter rubeus</name>
    <dbReference type="NCBI Taxonomy" id="2027860"/>
    <lineage>
        <taxon>Bacteria</taxon>
        <taxon>Pseudomonadati</taxon>
        <taxon>Bacteroidota</taxon>
        <taxon>Sphingobacteriia</taxon>
        <taxon>Sphingobacteriales</taxon>
        <taxon>Sphingobacteriaceae</taxon>
        <taxon>Mucilaginibacter</taxon>
    </lineage>
</organism>
<dbReference type="AlphaFoldDB" id="A0A5C1I953"/>
<gene>
    <name evidence="1" type="ORF">DEO27_030290</name>
</gene>
<evidence type="ECO:0000313" key="1">
    <source>
        <dbReference type="EMBL" id="QEM14128.1"/>
    </source>
</evidence>
<evidence type="ECO:0000313" key="2">
    <source>
        <dbReference type="Proteomes" id="UP000251402"/>
    </source>
</evidence>
<protein>
    <submittedName>
        <fullName evidence="1">Uncharacterized protein</fullName>
    </submittedName>
</protein>
<proteinExistence type="predicted"/>
<dbReference type="EMBL" id="CP043450">
    <property type="protein sequence ID" value="QEM14128.1"/>
    <property type="molecule type" value="Genomic_DNA"/>
</dbReference>
<name>A0A5C1I953_9SPHI</name>
<keyword evidence="2" id="KW-1185">Reference proteome</keyword>
<dbReference type="OrthoDB" id="611612at2"/>
<dbReference type="KEGG" id="mrub:DEO27_030290"/>